<proteinExistence type="predicted"/>
<dbReference type="Pfam" id="PF00400">
    <property type="entry name" value="WD40"/>
    <property type="match status" value="2"/>
</dbReference>
<dbReference type="EMBL" id="CAJJDO010000079">
    <property type="protein sequence ID" value="CAD8182616.1"/>
    <property type="molecule type" value="Genomic_DNA"/>
</dbReference>
<dbReference type="AlphaFoldDB" id="A0A8S1W9W0"/>
<feature type="coiled-coil region" evidence="2">
    <location>
        <begin position="131"/>
        <end position="158"/>
    </location>
</feature>
<keyword evidence="2" id="KW-0175">Coiled coil</keyword>
<organism evidence="4 5">
    <name type="scientific">Paramecium pentaurelia</name>
    <dbReference type="NCBI Taxonomy" id="43138"/>
    <lineage>
        <taxon>Eukaryota</taxon>
        <taxon>Sar</taxon>
        <taxon>Alveolata</taxon>
        <taxon>Ciliophora</taxon>
        <taxon>Intramacronucleata</taxon>
        <taxon>Oligohymenophorea</taxon>
        <taxon>Peniculida</taxon>
        <taxon>Parameciidae</taxon>
        <taxon>Paramecium</taxon>
    </lineage>
</organism>
<dbReference type="PANTHER" id="PTHR19920">
    <property type="entry name" value="WD40 PROTEIN CIAO1"/>
    <property type="match status" value="1"/>
</dbReference>
<dbReference type="SMART" id="SM00320">
    <property type="entry name" value="WD40"/>
    <property type="match status" value="4"/>
</dbReference>
<reference evidence="4" key="1">
    <citation type="submission" date="2021-01" db="EMBL/GenBank/DDBJ databases">
        <authorList>
            <consortium name="Genoscope - CEA"/>
            <person name="William W."/>
        </authorList>
    </citation>
    <scope>NUCLEOTIDE SEQUENCE</scope>
</reference>
<evidence type="ECO:0000256" key="2">
    <source>
        <dbReference type="SAM" id="Coils"/>
    </source>
</evidence>
<name>A0A8S1W9W0_9CILI</name>
<accession>A0A8S1W9W0</accession>
<evidence type="ECO:0000256" key="1">
    <source>
        <dbReference type="PROSITE-ProRule" id="PRU00221"/>
    </source>
</evidence>
<gene>
    <name evidence="4" type="ORF">PPENT_87.1.T0790030</name>
</gene>
<dbReference type="Proteomes" id="UP000689195">
    <property type="component" value="Unassembled WGS sequence"/>
</dbReference>
<feature type="region of interest" description="Disordered" evidence="3">
    <location>
        <begin position="64"/>
        <end position="85"/>
    </location>
</feature>
<protein>
    <recommendedName>
        <fullName evidence="6">WD40-repeat-containing domain</fullName>
    </recommendedName>
</protein>
<sequence>MIFNNIENVEINEQNLKKEYQAQFETCCSQLEEHLQSSFNRIDVLLDQTMDDIEQLFNYRLQQQQQQQQSRDTQQNSSLPQLSQPNIHNQQFNNQLIHQVTSLIKVSIENQVKKKEEFLNQEFQKQFNQTNEKEKIQKQSFEETIQAKDQQLQSEKLQIQQPKQIQTQQTIIQSSPQLILKQFTYKLIHNNSIKQLYCNAIAINKDYSIVIAGCRKQIKVFEFKQEVLKQTQLLTEHSNDVTTLNFMNKSNHFISGSDKSIIIWSMNQSNQWICQQKLNGNNNEISCLVLNNNEDLIISGSYDHTIKFWNKQNQWLCQQTIKDHNNMVCGLSLNYQQNKVISCGQDEQILIIEQSQQDSKWIVIQKIKVEQHGYRICFINDNQFTFQPYGIEQMHVYEMNNTNKQYSKTKDILVKGGIDDYFFFPQQHIKSNCLLVNKNGKYVNLIRTKLNGEFKSEQSIEFGSHYIFGCMSDDAQYLITWDYNSKAIQIRKYNEI</sequence>
<dbReference type="GO" id="GO:0097361">
    <property type="term" value="C:cytosolic [4Fe-4S] assembly targeting complex"/>
    <property type="evidence" value="ECO:0007669"/>
    <property type="project" value="TreeGrafter"/>
</dbReference>
<dbReference type="GO" id="GO:0016226">
    <property type="term" value="P:iron-sulfur cluster assembly"/>
    <property type="evidence" value="ECO:0007669"/>
    <property type="project" value="TreeGrafter"/>
</dbReference>
<comment type="caution">
    <text evidence="4">The sequence shown here is derived from an EMBL/GenBank/DDBJ whole genome shotgun (WGS) entry which is preliminary data.</text>
</comment>
<evidence type="ECO:0000256" key="3">
    <source>
        <dbReference type="SAM" id="MobiDB-lite"/>
    </source>
</evidence>
<dbReference type="PROSITE" id="PS50294">
    <property type="entry name" value="WD_REPEATS_REGION"/>
    <property type="match status" value="1"/>
</dbReference>
<dbReference type="PROSITE" id="PS50082">
    <property type="entry name" value="WD_REPEATS_2"/>
    <property type="match status" value="1"/>
</dbReference>
<evidence type="ECO:0008006" key="6">
    <source>
        <dbReference type="Google" id="ProtNLM"/>
    </source>
</evidence>
<dbReference type="PANTHER" id="PTHR19920:SF0">
    <property type="entry name" value="CYTOSOLIC IRON-SULFUR PROTEIN ASSEMBLY PROTEIN CIAO1-RELATED"/>
    <property type="match status" value="1"/>
</dbReference>
<dbReference type="InterPro" id="IPR001680">
    <property type="entry name" value="WD40_rpt"/>
</dbReference>
<keyword evidence="1" id="KW-0853">WD repeat</keyword>
<feature type="repeat" description="WD" evidence="1">
    <location>
        <begin position="278"/>
        <end position="310"/>
    </location>
</feature>
<evidence type="ECO:0000313" key="4">
    <source>
        <dbReference type="EMBL" id="CAD8182616.1"/>
    </source>
</evidence>
<keyword evidence="5" id="KW-1185">Reference proteome</keyword>
<evidence type="ECO:0000313" key="5">
    <source>
        <dbReference type="Proteomes" id="UP000689195"/>
    </source>
</evidence>